<sequence>MNRFIVILISMMVCFPISAKIKIYKDWAVNTEGDSYYYAATKNKSGHVFGEYCYFKNKSCLFLIGIDITCHKGHQYPVLVNSEQGALNLTLSCGNKVDHQNVLIFNNFDKIDQIVRTSSKLGVVVPMESGQFKVSRFSLLGAKYCIDTMRAKAAKHLSKNKNKDKNQDEDSEFL</sequence>
<gene>
    <name evidence="1" type="ORF">EV690_1708</name>
</gene>
<dbReference type="RefSeq" id="WP_131912523.1">
    <property type="nucleotide sequence ID" value="NZ_OU594967.1"/>
</dbReference>
<name>A0A4R1K2T1_9GAMM</name>
<evidence type="ECO:0000313" key="2">
    <source>
        <dbReference type="Proteomes" id="UP000295565"/>
    </source>
</evidence>
<organism evidence="1 2">
    <name type="scientific">Celerinatantimonas diazotrophica</name>
    <dbReference type="NCBI Taxonomy" id="412034"/>
    <lineage>
        <taxon>Bacteria</taxon>
        <taxon>Pseudomonadati</taxon>
        <taxon>Pseudomonadota</taxon>
        <taxon>Gammaproteobacteria</taxon>
        <taxon>Celerinatantimonadaceae</taxon>
        <taxon>Celerinatantimonas</taxon>
    </lineage>
</organism>
<proteinExistence type="predicted"/>
<keyword evidence="2" id="KW-1185">Reference proteome</keyword>
<accession>A0A4R1K2T1</accession>
<dbReference type="EMBL" id="SMGD01000012">
    <property type="protein sequence ID" value="TCK58003.1"/>
    <property type="molecule type" value="Genomic_DNA"/>
</dbReference>
<reference evidence="1 2" key="1">
    <citation type="submission" date="2019-03" db="EMBL/GenBank/DDBJ databases">
        <title>Genomic Encyclopedia of Type Strains, Phase IV (KMG-IV): sequencing the most valuable type-strain genomes for metagenomic binning, comparative biology and taxonomic classification.</title>
        <authorList>
            <person name="Goeker M."/>
        </authorList>
    </citation>
    <scope>NUCLEOTIDE SEQUENCE [LARGE SCALE GENOMIC DNA]</scope>
    <source>
        <strain evidence="1 2">DSM 18577</strain>
    </source>
</reference>
<dbReference type="Proteomes" id="UP000295565">
    <property type="component" value="Unassembled WGS sequence"/>
</dbReference>
<evidence type="ECO:0000313" key="1">
    <source>
        <dbReference type="EMBL" id="TCK58003.1"/>
    </source>
</evidence>
<dbReference type="AlphaFoldDB" id="A0A4R1K2T1"/>
<dbReference type="OrthoDB" id="6898311at2"/>
<protein>
    <recommendedName>
        <fullName evidence="3">Invasion protein IalB</fullName>
    </recommendedName>
</protein>
<comment type="caution">
    <text evidence="1">The sequence shown here is derived from an EMBL/GenBank/DDBJ whole genome shotgun (WGS) entry which is preliminary data.</text>
</comment>
<evidence type="ECO:0008006" key="3">
    <source>
        <dbReference type="Google" id="ProtNLM"/>
    </source>
</evidence>